<dbReference type="InterPro" id="IPR005706">
    <property type="entry name" value="Ribosomal_uS2_bac/mit/plastid"/>
</dbReference>
<dbReference type="SUPFAM" id="SSF52313">
    <property type="entry name" value="Ribosomal protein S2"/>
    <property type="match status" value="1"/>
</dbReference>
<evidence type="ECO:0000313" key="3">
    <source>
        <dbReference type="WBParaSite" id="ACRNAN_Path_810.g3078.t1"/>
    </source>
</evidence>
<dbReference type="Gene3D" id="3.40.50.10490">
    <property type="entry name" value="Glucose-6-phosphate isomerase like protein, domain 1"/>
    <property type="match status" value="1"/>
</dbReference>
<proteinExistence type="inferred from homology"/>
<comment type="similarity">
    <text evidence="1">Belongs to the universal ribosomal protein uS2 family.</text>
</comment>
<dbReference type="InterPro" id="IPR023591">
    <property type="entry name" value="Ribosomal_uS2_flav_dom_sf"/>
</dbReference>
<evidence type="ECO:0000313" key="2">
    <source>
        <dbReference type="Proteomes" id="UP000887540"/>
    </source>
</evidence>
<evidence type="ECO:0000256" key="1">
    <source>
        <dbReference type="ARBA" id="ARBA00006242"/>
    </source>
</evidence>
<dbReference type="WBParaSite" id="ACRNAN_Path_810.g3078.t1">
    <property type="protein sequence ID" value="ACRNAN_Path_810.g3078.t1"/>
    <property type="gene ID" value="ACRNAN_Path_810.g3078"/>
</dbReference>
<dbReference type="InterPro" id="IPR001865">
    <property type="entry name" value="Ribosomal_uS2"/>
</dbReference>
<reference evidence="3" key="1">
    <citation type="submission" date="2022-11" db="UniProtKB">
        <authorList>
            <consortium name="WormBaseParasite"/>
        </authorList>
    </citation>
    <scope>IDENTIFICATION</scope>
</reference>
<name>A0A914CC80_9BILA</name>
<accession>A0A914CC80</accession>
<dbReference type="GO" id="GO:0003735">
    <property type="term" value="F:structural constituent of ribosome"/>
    <property type="evidence" value="ECO:0007669"/>
    <property type="project" value="InterPro"/>
</dbReference>
<dbReference type="AlphaFoldDB" id="A0A914CC80"/>
<dbReference type="CDD" id="cd01425">
    <property type="entry name" value="RPS2"/>
    <property type="match status" value="1"/>
</dbReference>
<dbReference type="PANTHER" id="PTHR12534">
    <property type="entry name" value="30S RIBOSOMAL PROTEIN S2 PROKARYOTIC AND ORGANELLAR"/>
    <property type="match status" value="1"/>
</dbReference>
<dbReference type="Pfam" id="PF00318">
    <property type="entry name" value="Ribosomal_S2"/>
    <property type="match status" value="2"/>
</dbReference>
<dbReference type="GO" id="GO:0005763">
    <property type="term" value="C:mitochondrial small ribosomal subunit"/>
    <property type="evidence" value="ECO:0007669"/>
    <property type="project" value="TreeGrafter"/>
</dbReference>
<dbReference type="PRINTS" id="PR00395">
    <property type="entry name" value="RIBOSOMALS2"/>
</dbReference>
<dbReference type="PANTHER" id="PTHR12534:SF0">
    <property type="entry name" value="SMALL RIBOSOMAL SUBUNIT PROTEIN US2M"/>
    <property type="match status" value="1"/>
</dbReference>
<dbReference type="GO" id="GO:0006412">
    <property type="term" value="P:translation"/>
    <property type="evidence" value="ECO:0007669"/>
    <property type="project" value="InterPro"/>
</dbReference>
<keyword evidence="2" id="KW-1185">Reference proteome</keyword>
<organism evidence="2 3">
    <name type="scientific">Acrobeloides nanus</name>
    <dbReference type="NCBI Taxonomy" id="290746"/>
    <lineage>
        <taxon>Eukaryota</taxon>
        <taxon>Metazoa</taxon>
        <taxon>Ecdysozoa</taxon>
        <taxon>Nematoda</taxon>
        <taxon>Chromadorea</taxon>
        <taxon>Rhabditida</taxon>
        <taxon>Tylenchina</taxon>
        <taxon>Cephalobomorpha</taxon>
        <taxon>Cephaloboidea</taxon>
        <taxon>Cephalobidae</taxon>
        <taxon>Acrobeloides</taxon>
    </lineage>
</organism>
<protein>
    <submittedName>
        <fullName evidence="3">Ribosomal protein S2</fullName>
    </submittedName>
</protein>
<sequence>MFMNRVHYGHRIGTLNENMKWALYGERLGVCIFDLEITRKYMVRALEFLAHMAARGAVILFVTADKTNMLMVEKMALSAGHYAHVRKWEPDTLDIKLKVGITARAPDLIVLLSVQNSLLGPHPAIYEAARKPIPTIGICDSNANPRMVTYPIPGNDDSPTAVHYYMTLFLEAIKRGEQNPMQNKHGEWVW</sequence>
<dbReference type="Proteomes" id="UP000887540">
    <property type="component" value="Unplaced"/>
</dbReference>